<evidence type="ECO:0000313" key="1">
    <source>
        <dbReference type="EMBL" id="KAF2187194.1"/>
    </source>
</evidence>
<dbReference type="AlphaFoldDB" id="A0A6A6E5V3"/>
<organism evidence="1 2">
    <name type="scientific">Zopfia rhizophila CBS 207.26</name>
    <dbReference type="NCBI Taxonomy" id="1314779"/>
    <lineage>
        <taxon>Eukaryota</taxon>
        <taxon>Fungi</taxon>
        <taxon>Dikarya</taxon>
        <taxon>Ascomycota</taxon>
        <taxon>Pezizomycotina</taxon>
        <taxon>Dothideomycetes</taxon>
        <taxon>Dothideomycetes incertae sedis</taxon>
        <taxon>Zopfiaceae</taxon>
        <taxon>Zopfia</taxon>
    </lineage>
</organism>
<sequence>DSIGRWIFKRISNEELYALLKADGRQGDIFVQENRRNGLCSTMEPLYQHLRAHGKMAFLLAGVNMDQC</sequence>
<feature type="non-terminal residue" evidence="1">
    <location>
        <position position="68"/>
    </location>
</feature>
<dbReference type="Proteomes" id="UP000800200">
    <property type="component" value="Unassembled WGS sequence"/>
</dbReference>
<proteinExistence type="predicted"/>
<protein>
    <submittedName>
        <fullName evidence="1">Uncharacterized protein</fullName>
    </submittedName>
</protein>
<dbReference type="EMBL" id="ML994628">
    <property type="protein sequence ID" value="KAF2187194.1"/>
    <property type="molecule type" value="Genomic_DNA"/>
</dbReference>
<accession>A0A6A6E5V3</accession>
<gene>
    <name evidence="1" type="ORF">K469DRAFT_462417</name>
</gene>
<name>A0A6A6E5V3_9PEZI</name>
<keyword evidence="2" id="KW-1185">Reference proteome</keyword>
<reference evidence="1" key="1">
    <citation type="journal article" date="2020" name="Stud. Mycol.">
        <title>101 Dothideomycetes genomes: a test case for predicting lifestyles and emergence of pathogens.</title>
        <authorList>
            <person name="Haridas S."/>
            <person name="Albert R."/>
            <person name="Binder M."/>
            <person name="Bloem J."/>
            <person name="Labutti K."/>
            <person name="Salamov A."/>
            <person name="Andreopoulos B."/>
            <person name="Baker S."/>
            <person name="Barry K."/>
            <person name="Bills G."/>
            <person name="Bluhm B."/>
            <person name="Cannon C."/>
            <person name="Castanera R."/>
            <person name="Culley D."/>
            <person name="Daum C."/>
            <person name="Ezra D."/>
            <person name="Gonzalez J."/>
            <person name="Henrissat B."/>
            <person name="Kuo A."/>
            <person name="Liang C."/>
            <person name="Lipzen A."/>
            <person name="Lutzoni F."/>
            <person name="Magnuson J."/>
            <person name="Mondo S."/>
            <person name="Nolan M."/>
            <person name="Ohm R."/>
            <person name="Pangilinan J."/>
            <person name="Park H.-J."/>
            <person name="Ramirez L."/>
            <person name="Alfaro M."/>
            <person name="Sun H."/>
            <person name="Tritt A."/>
            <person name="Yoshinaga Y."/>
            <person name="Zwiers L.-H."/>
            <person name="Turgeon B."/>
            <person name="Goodwin S."/>
            <person name="Spatafora J."/>
            <person name="Crous P."/>
            <person name="Grigoriev I."/>
        </authorList>
    </citation>
    <scope>NUCLEOTIDE SEQUENCE</scope>
    <source>
        <strain evidence="1">CBS 207.26</strain>
    </source>
</reference>
<evidence type="ECO:0000313" key="2">
    <source>
        <dbReference type="Proteomes" id="UP000800200"/>
    </source>
</evidence>
<feature type="non-terminal residue" evidence="1">
    <location>
        <position position="1"/>
    </location>
</feature>